<feature type="transmembrane region" description="Helical" evidence="1">
    <location>
        <begin position="82"/>
        <end position="100"/>
    </location>
</feature>
<sequence>MNILLHAHSGLRYVVLGLLIAAVFTAYSKWQQRSQDDSKLYLFTLIATHTQLLIGLVLYFMSPKVNFDLISEKVFRFYSIEHVFMMLIAIVLITVGRVRSKKFSGPDKHRTVLYFYALALIIILVAIPWPFRNLGSGWF</sequence>
<keyword evidence="1" id="KW-1133">Transmembrane helix</keyword>
<keyword evidence="3" id="KW-1185">Reference proteome</keyword>
<evidence type="ECO:0000313" key="2">
    <source>
        <dbReference type="EMBL" id="SDG84020.1"/>
    </source>
</evidence>
<keyword evidence="1" id="KW-0472">Membrane</keyword>
<feature type="transmembrane region" description="Helical" evidence="1">
    <location>
        <begin position="12"/>
        <end position="28"/>
    </location>
</feature>
<protein>
    <recommendedName>
        <fullName evidence="4">Cytochrome B</fullName>
    </recommendedName>
</protein>
<dbReference type="AlphaFoldDB" id="A0A1G7XK93"/>
<dbReference type="Proteomes" id="UP000198748">
    <property type="component" value="Unassembled WGS sequence"/>
</dbReference>
<gene>
    <name evidence="2" type="ORF">SAMN04487996_12416</name>
</gene>
<evidence type="ECO:0008006" key="4">
    <source>
        <dbReference type="Google" id="ProtNLM"/>
    </source>
</evidence>
<dbReference type="OrthoDB" id="329514at2"/>
<organism evidence="2 3">
    <name type="scientific">Dyadobacter soli</name>
    <dbReference type="NCBI Taxonomy" id="659014"/>
    <lineage>
        <taxon>Bacteria</taxon>
        <taxon>Pseudomonadati</taxon>
        <taxon>Bacteroidota</taxon>
        <taxon>Cytophagia</taxon>
        <taxon>Cytophagales</taxon>
        <taxon>Spirosomataceae</taxon>
        <taxon>Dyadobacter</taxon>
    </lineage>
</organism>
<name>A0A1G7XK93_9BACT</name>
<dbReference type="EMBL" id="FNAN01000024">
    <property type="protein sequence ID" value="SDG84020.1"/>
    <property type="molecule type" value="Genomic_DNA"/>
</dbReference>
<dbReference type="RefSeq" id="WP_090156919.1">
    <property type="nucleotide sequence ID" value="NZ_FNAN01000024.1"/>
</dbReference>
<proteinExistence type="predicted"/>
<keyword evidence="1" id="KW-0812">Transmembrane</keyword>
<reference evidence="3" key="1">
    <citation type="submission" date="2016-10" db="EMBL/GenBank/DDBJ databases">
        <authorList>
            <person name="Varghese N."/>
            <person name="Submissions S."/>
        </authorList>
    </citation>
    <scope>NUCLEOTIDE SEQUENCE [LARGE SCALE GENOMIC DNA]</scope>
    <source>
        <strain evidence="3">DSM 25329</strain>
    </source>
</reference>
<evidence type="ECO:0000313" key="3">
    <source>
        <dbReference type="Proteomes" id="UP000198748"/>
    </source>
</evidence>
<feature type="transmembrane region" description="Helical" evidence="1">
    <location>
        <begin position="40"/>
        <end position="62"/>
    </location>
</feature>
<feature type="transmembrane region" description="Helical" evidence="1">
    <location>
        <begin position="112"/>
        <end position="131"/>
    </location>
</feature>
<dbReference type="STRING" id="659014.SAMN04487996_12416"/>
<accession>A0A1G7XK93</accession>
<evidence type="ECO:0000256" key="1">
    <source>
        <dbReference type="SAM" id="Phobius"/>
    </source>
</evidence>